<protein>
    <recommendedName>
        <fullName evidence="1">Zinc-binding loop region of homing endonuclease domain-containing protein</fullName>
    </recommendedName>
</protein>
<evidence type="ECO:0000259" key="1">
    <source>
        <dbReference type="Pfam" id="PF05551"/>
    </source>
</evidence>
<dbReference type="EMBL" id="CAJOAY010006050">
    <property type="protein sequence ID" value="CAF4128295.1"/>
    <property type="molecule type" value="Genomic_DNA"/>
</dbReference>
<sequence>MASPTSETSLPITFLNDISNAQAATLSNKILDRHHYEEKIIREHVDEEIEMRKSNHLQVNFFKDWMSCLAPASCVQQRSNEIPRIAIMKNTVVYDCIQPNIEELCSARNIDDITICNHHIALHAKLLDQLPALGPTCAKTTSHLCDTRDCLRESHLTLESMGMNLSRKSCPGVILTLKCNGPSTLKLIIQYKPCVHGINHPEVQGDF</sequence>
<accession>A0A819WLY5</accession>
<dbReference type="Gene3D" id="3.90.75.10">
    <property type="entry name" value="Homing Intron 3 (I-ppo) Encoded Endonuclease, Chain A"/>
    <property type="match status" value="1"/>
</dbReference>
<dbReference type="SUPFAM" id="SSF54060">
    <property type="entry name" value="His-Me finger endonucleases"/>
    <property type="match status" value="1"/>
</dbReference>
<dbReference type="InterPro" id="IPR044925">
    <property type="entry name" value="His-Me_finger_sf"/>
</dbReference>
<comment type="caution">
    <text evidence="2">The sequence shown here is derived from an EMBL/GenBank/DDBJ whole genome shotgun (WGS) entry which is preliminary data.</text>
</comment>
<dbReference type="Pfam" id="PF05551">
    <property type="entry name" value="zf-His_Me_endon"/>
    <property type="match status" value="1"/>
</dbReference>
<dbReference type="InterPro" id="IPR008704">
    <property type="entry name" value="Endonuclease_Zinc-binding_loop"/>
</dbReference>
<name>A0A819WLY5_9BILA</name>
<dbReference type="AlphaFoldDB" id="A0A819WLY5"/>
<reference evidence="2" key="1">
    <citation type="submission" date="2021-02" db="EMBL/GenBank/DDBJ databases">
        <authorList>
            <person name="Nowell W R."/>
        </authorList>
    </citation>
    <scope>NUCLEOTIDE SEQUENCE</scope>
</reference>
<dbReference type="InterPro" id="IPR044930">
    <property type="entry name" value="Homing_endonuclease_His-Me"/>
</dbReference>
<proteinExistence type="predicted"/>
<dbReference type="GO" id="GO:0004519">
    <property type="term" value="F:endonuclease activity"/>
    <property type="evidence" value="ECO:0007669"/>
    <property type="project" value="InterPro"/>
</dbReference>
<organism evidence="2 3">
    <name type="scientific">Adineta steineri</name>
    <dbReference type="NCBI Taxonomy" id="433720"/>
    <lineage>
        <taxon>Eukaryota</taxon>
        <taxon>Metazoa</taxon>
        <taxon>Spiralia</taxon>
        <taxon>Gnathifera</taxon>
        <taxon>Rotifera</taxon>
        <taxon>Eurotatoria</taxon>
        <taxon>Bdelloidea</taxon>
        <taxon>Adinetida</taxon>
        <taxon>Adinetidae</taxon>
        <taxon>Adineta</taxon>
    </lineage>
</organism>
<dbReference type="Proteomes" id="UP000663881">
    <property type="component" value="Unassembled WGS sequence"/>
</dbReference>
<evidence type="ECO:0000313" key="2">
    <source>
        <dbReference type="EMBL" id="CAF4128295.1"/>
    </source>
</evidence>
<feature type="domain" description="Zinc-binding loop region of homing endonuclease" evidence="1">
    <location>
        <begin position="117"/>
        <end position="185"/>
    </location>
</feature>
<evidence type="ECO:0000313" key="3">
    <source>
        <dbReference type="Proteomes" id="UP000663881"/>
    </source>
</evidence>
<gene>
    <name evidence="2" type="ORF">OKA104_LOCUS37114</name>
</gene>